<sequence length="225" mass="26489">PHQYVFFDTPKTWAEAQSYCRENYSDLATMEDMNEMNIALETVGDNYTDAVWIGLQKGQTSEWHWSLAGKDFYKEGERNYLKWDLSGFGNCSLFTDGKLTKSPCMYTNSFVCFDNQYIISNEKLVWIKARDFCRTHYTDLVSLRNDAEYQAVQEVTNGQAVYVGLFRDLWVWSDLNNSSLRYWWENQQVYIDNFENCVAMLKTKSGRWGDRKCTEAHPFLCKRSE</sequence>
<dbReference type="Gene3D" id="3.10.100.10">
    <property type="entry name" value="Mannose-Binding Protein A, subunit A"/>
    <property type="match status" value="2"/>
</dbReference>
<dbReference type="OMA" id="SYCRENC"/>
<protein>
    <recommendedName>
        <fullName evidence="2">C-type lectin domain-containing protein</fullName>
    </recommendedName>
</protein>
<organism evidence="3 4">
    <name type="scientific">Kryptolebias marmoratus</name>
    <name type="common">Mangrove killifish</name>
    <name type="synonym">Rivulus marmoratus</name>
    <dbReference type="NCBI Taxonomy" id="37003"/>
    <lineage>
        <taxon>Eukaryota</taxon>
        <taxon>Metazoa</taxon>
        <taxon>Chordata</taxon>
        <taxon>Craniata</taxon>
        <taxon>Vertebrata</taxon>
        <taxon>Euteleostomi</taxon>
        <taxon>Actinopterygii</taxon>
        <taxon>Neopterygii</taxon>
        <taxon>Teleostei</taxon>
        <taxon>Neoteleostei</taxon>
        <taxon>Acanthomorphata</taxon>
        <taxon>Ovalentaria</taxon>
        <taxon>Atherinomorphae</taxon>
        <taxon>Cyprinodontiformes</taxon>
        <taxon>Rivulidae</taxon>
        <taxon>Kryptolebias</taxon>
    </lineage>
</organism>
<proteinExistence type="predicted"/>
<dbReference type="Pfam" id="PF00059">
    <property type="entry name" value="Lectin_C"/>
    <property type="match status" value="2"/>
</dbReference>
<dbReference type="PROSITE" id="PS50041">
    <property type="entry name" value="C_TYPE_LECTIN_2"/>
    <property type="match status" value="2"/>
</dbReference>
<reference evidence="3" key="2">
    <citation type="submission" date="2025-09" db="UniProtKB">
        <authorList>
            <consortium name="Ensembl"/>
        </authorList>
    </citation>
    <scope>IDENTIFICATION</scope>
</reference>
<accession>A0A3Q3BG71</accession>
<keyword evidence="4" id="KW-1185">Reference proteome</keyword>
<dbReference type="SMART" id="SM00034">
    <property type="entry name" value="CLECT"/>
    <property type="match status" value="1"/>
</dbReference>
<dbReference type="InterPro" id="IPR016186">
    <property type="entry name" value="C-type_lectin-like/link_sf"/>
</dbReference>
<dbReference type="PANTHER" id="PTHR45784">
    <property type="entry name" value="C-TYPE LECTIN DOMAIN FAMILY 20 MEMBER A-RELATED"/>
    <property type="match status" value="1"/>
</dbReference>
<dbReference type="PROSITE" id="PS00615">
    <property type="entry name" value="C_TYPE_LECTIN_1"/>
    <property type="match status" value="1"/>
</dbReference>
<reference evidence="3" key="1">
    <citation type="submission" date="2025-08" db="UniProtKB">
        <authorList>
            <consortium name="Ensembl"/>
        </authorList>
    </citation>
    <scope>IDENTIFICATION</scope>
</reference>
<evidence type="ECO:0000259" key="2">
    <source>
        <dbReference type="PROSITE" id="PS50041"/>
    </source>
</evidence>
<evidence type="ECO:0000313" key="4">
    <source>
        <dbReference type="Proteomes" id="UP000264800"/>
    </source>
</evidence>
<dbReference type="InterPro" id="IPR001304">
    <property type="entry name" value="C-type_lectin-like"/>
</dbReference>
<dbReference type="AlphaFoldDB" id="A0A3Q3BG71"/>
<dbReference type="SUPFAM" id="SSF56436">
    <property type="entry name" value="C-type lectin-like"/>
    <property type="match status" value="2"/>
</dbReference>
<evidence type="ECO:0000313" key="3">
    <source>
        <dbReference type="Ensembl" id="ENSKMAP00000028406.1"/>
    </source>
</evidence>
<feature type="domain" description="C-type lectin" evidence="2">
    <location>
        <begin position="117"/>
        <end position="222"/>
    </location>
</feature>
<evidence type="ECO:0000256" key="1">
    <source>
        <dbReference type="ARBA" id="ARBA00023157"/>
    </source>
</evidence>
<dbReference type="InterPro" id="IPR018378">
    <property type="entry name" value="C-type_lectin_CS"/>
</dbReference>
<dbReference type="PANTHER" id="PTHR45784:SF3">
    <property type="entry name" value="C-TYPE LECTIN DOMAIN FAMILY 4 MEMBER K-LIKE-RELATED"/>
    <property type="match status" value="1"/>
</dbReference>
<keyword evidence="1" id="KW-1015">Disulfide bond</keyword>
<dbReference type="Proteomes" id="UP000264800">
    <property type="component" value="Unplaced"/>
</dbReference>
<dbReference type="InterPro" id="IPR016187">
    <property type="entry name" value="CTDL_fold"/>
</dbReference>
<feature type="domain" description="C-type lectin" evidence="2">
    <location>
        <begin position="1"/>
        <end position="113"/>
    </location>
</feature>
<dbReference type="GeneTree" id="ENSGT01100000263473"/>
<dbReference type="Ensembl" id="ENSKMAT00000028764.1">
    <property type="protein sequence ID" value="ENSKMAP00000028406.1"/>
    <property type="gene ID" value="ENSKMAG00000021054.1"/>
</dbReference>
<name>A0A3Q3BG71_KRYMA</name>